<feature type="domain" description="Globin" evidence="7">
    <location>
        <begin position="22"/>
        <end position="169"/>
    </location>
</feature>
<dbReference type="AlphaFoldDB" id="A0A6P3DXB6"/>
<comment type="similarity">
    <text evidence="6">Belongs to the globin family.</text>
</comment>
<dbReference type="PROSITE" id="PS01033">
    <property type="entry name" value="GLOBIN"/>
    <property type="match status" value="1"/>
</dbReference>
<dbReference type="InterPro" id="IPR012292">
    <property type="entry name" value="Globin/Proto"/>
</dbReference>
<dbReference type="GO" id="GO:0005576">
    <property type="term" value="C:extracellular region"/>
    <property type="evidence" value="ECO:0007669"/>
    <property type="project" value="InterPro"/>
</dbReference>
<dbReference type="OMA" id="DSQQETW"/>
<dbReference type="InterPro" id="IPR009050">
    <property type="entry name" value="Globin-like_sf"/>
</dbReference>
<dbReference type="SUPFAM" id="SSF46458">
    <property type="entry name" value="Globin-like"/>
    <property type="match status" value="1"/>
</dbReference>
<dbReference type="GO" id="GO:0005344">
    <property type="term" value="F:oxygen carrier activity"/>
    <property type="evidence" value="ECO:0007669"/>
    <property type="project" value="UniProtKB-KW"/>
</dbReference>
<dbReference type="RefSeq" id="XP_003494232.1">
    <property type="nucleotide sequence ID" value="XM_003494184.4"/>
</dbReference>
<dbReference type="GO" id="GO:0019825">
    <property type="term" value="F:oxygen binding"/>
    <property type="evidence" value="ECO:0007669"/>
    <property type="project" value="InterPro"/>
</dbReference>
<dbReference type="InterPro" id="IPR002336">
    <property type="entry name" value="Erythrocruorin"/>
</dbReference>
<evidence type="ECO:0000259" key="7">
    <source>
        <dbReference type="PROSITE" id="PS01033"/>
    </source>
</evidence>
<dbReference type="CDD" id="cd01040">
    <property type="entry name" value="Mb-like"/>
    <property type="match status" value="1"/>
</dbReference>
<dbReference type="GeneID" id="100745514"/>
<reference evidence="9" key="1">
    <citation type="submission" date="2025-08" db="UniProtKB">
        <authorList>
            <consortium name="RefSeq"/>
        </authorList>
    </citation>
    <scope>IDENTIFICATION</scope>
</reference>
<dbReference type="GO" id="GO:0005833">
    <property type="term" value="C:hemoglobin complex"/>
    <property type="evidence" value="ECO:0007669"/>
    <property type="project" value="InterPro"/>
</dbReference>
<evidence type="ECO:0000256" key="4">
    <source>
        <dbReference type="ARBA" id="ARBA00022723"/>
    </source>
</evidence>
<name>A0A6P3DXB6_BOMIM</name>
<organism evidence="8 9">
    <name type="scientific">Bombus impatiens</name>
    <name type="common">Bumblebee</name>
    <dbReference type="NCBI Taxonomy" id="132113"/>
    <lineage>
        <taxon>Eukaryota</taxon>
        <taxon>Metazoa</taxon>
        <taxon>Ecdysozoa</taxon>
        <taxon>Arthropoda</taxon>
        <taxon>Hexapoda</taxon>
        <taxon>Insecta</taxon>
        <taxon>Pterygota</taxon>
        <taxon>Neoptera</taxon>
        <taxon>Endopterygota</taxon>
        <taxon>Hymenoptera</taxon>
        <taxon>Apocrita</taxon>
        <taxon>Aculeata</taxon>
        <taxon>Apoidea</taxon>
        <taxon>Anthophila</taxon>
        <taxon>Apidae</taxon>
        <taxon>Bombus</taxon>
        <taxon>Pyrobombus</taxon>
    </lineage>
</organism>
<protein>
    <submittedName>
        <fullName evidence="9">Cytoglobin-2</fullName>
    </submittedName>
</protein>
<dbReference type="PANTHER" id="PTHR47217:SF1">
    <property type="entry name" value="GLOBIN-LIKE PROTEIN"/>
    <property type="match status" value="1"/>
</dbReference>
<dbReference type="InterPro" id="IPR000971">
    <property type="entry name" value="Globin"/>
</dbReference>
<dbReference type="Proteomes" id="UP000515180">
    <property type="component" value="Unplaced"/>
</dbReference>
<proteinExistence type="inferred from homology"/>
<dbReference type="OrthoDB" id="436496at2759"/>
<accession>A0A6P3DXB6</accession>
<evidence type="ECO:0000256" key="2">
    <source>
        <dbReference type="ARBA" id="ARBA00022617"/>
    </source>
</evidence>
<dbReference type="GO" id="GO:0020037">
    <property type="term" value="F:heme binding"/>
    <property type="evidence" value="ECO:0007669"/>
    <property type="project" value="InterPro"/>
</dbReference>
<keyword evidence="8" id="KW-1185">Reference proteome</keyword>
<keyword evidence="4" id="KW-0479">Metal-binding</keyword>
<dbReference type="KEGG" id="bim:100745514"/>
<keyword evidence="5" id="KW-0408">Iron</keyword>
<dbReference type="Gene3D" id="1.10.490.10">
    <property type="entry name" value="Globins"/>
    <property type="match status" value="1"/>
</dbReference>
<dbReference type="PRINTS" id="PR00611">
    <property type="entry name" value="ERYTHCRUORIN"/>
</dbReference>
<dbReference type="PANTHER" id="PTHR47217">
    <property type="entry name" value="GLOBIN-LIKE PROTEIN"/>
    <property type="match status" value="1"/>
</dbReference>
<dbReference type="InterPro" id="IPR044399">
    <property type="entry name" value="Mb-like_M"/>
</dbReference>
<sequence>MGSMLTYFLGNPDDDVVDPKLGLTNKEKRIVRETWAVLRANSVKVGVDIMISYFKRFPQHHRAFPPFKDIPADDLLDNKKFHAHCQGIMSTLNDAIDALDDIDLVDAILHTTGKRHGRRGQGRQEFIDLKGVVMDALRGTFGSKFTTEVEVAWDKAIDALFSKIFEGEDMI</sequence>
<keyword evidence="3 6" id="KW-0561">Oxygen transport</keyword>
<evidence type="ECO:0000256" key="3">
    <source>
        <dbReference type="ARBA" id="ARBA00022621"/>
    </source>
</evidence>
<keyword evidence="2 6" id="KW-0349">Heme</keyword>
<evidence type="ECO:0000313" key="8">
    <source>
        <dbReference type="Proteomes" id="UP000515180"/>
    </source>
</evidence>
<dbReference type="GO" id="GO:0046872">
    <property type="term" value="F:metal ion binding"/>
    <property type="evidence" value="ECO:0007669"/>
    <property type="project" value="UniProtKB-KW"/>
</dbReference>
<evidence type="ECO:0000256" key="5">
    <source>
        <dbReference type="ARBA" id="ARBA00023004"/>
    </source>
</evidence>
<evidence type="ECO:0000256" key="6">
    <source>
        <dbReference type="RuleBase" id="RU000356"/>
    </source>
</evidence>
<evidence type="ECO:0000256" key="1">
    <source>
        <dbReference type="ARBA" id="ARBA00022448"/>
    </source>
</evidence>
<keyword evidence="1 6" id="KW-0813">Transport</keyword>
<evidence type="ECO:0000313" key="9">
    <source>
        <dbReference type="RefSeq" id="XP_003494232.1"/>
    </source>
</evidence>
<dbReference type="Pfam" id="PF00042">
    <property type="entry name" value="Globin"/>
    <property type="match status" value="1"/>
</dbReference>
<gene>
    <name evidence="9" type="primary">LOC100745514</name>
</gene>